<keyword evidence="12 15" id="KW-0238">DNA-binding</keyword>
<comment type="subcellular location">
    <subcellularLocation>
        <location evidence="1 15">Cytoplasm</location>
    </subcellularLocation>
</comment>
<dbReference type="Gene3D" id="3.30.70.270">
    <property type="match status" value="1"/>
</dbReference>
<evidence type="ECO:0000256" key="11">
    <source>
        <dbReference type="ARBA" id="ARBA00022932"/>
    </source>
</evidence>
<evidence type="ECO:0000313" key="18">
    <source>
        <dbReference type="Proteomes" id="UP000680020"/>
    </source>
</evidence>
<dbReference type="PANTHER" id="PTHR11076:SF33">
    <property type="entry name" value="DNA POLYMERASE KAPPA"/>
    <property type="match status" value="1"/>
</dbReference>
<dbReference type="SUPFAM" id="SSF56672">
    <property type="entry name" value="DNA/RNA polymerases"/>
    <property type="match status" value="1"/>
</dbReference>
<evidence type="ECO:0000256" key="13">
    <source>
        <dbReference type="ARBA" id="ARBA00023204"/>
    </source>
</evidence>
<feature type="binding site" evidence="15">
    <location>
        <position position="103"/>
    </location>
    <ligand>
        <name>Mg(2+)</name>
        <dbReference type="ChEBI" id="CHEBI:18420"/>
    </ligand>
</feature>
<evidence type="ECO:0000256" key="1">
    <source>
        <dbReference type="ARBA" id="ARBA00004496"/>
    </source>
</evidence>
<proteinExistence type="inferred from homology"/>
<dbReference type="GO" id="GO:0005829">
    <property type="term" value="C:cytosol"/>
    <property type="evidence" value="ECO:0007669"/>
    <property type="project" value="TreeGrafter"/>
</dbReference>
<dbReference type="Gene3D" id="3.30.1490.100">
    <property type="entry name" value="DNA polymerase, Y-family, little finger domain"/>
    <property type="match status" value="1"/>
</dbReference>
<keyword evidence="8 15" id="KW-0479">Metal-binding</keyword>
<evidence type="ECO:0000256" key="6">
    <source>
        <dbReference type="ARBA" id="ARBA00022695"/>
    </source>
</evidence>
<evidence type="ECO:0000256" key="5">
    <source>
        <dbReference type="ARBA" id="ARBA00022679"/>
    </source>
</evidence>
<dbReference type="Pfam" id="PF21999">
    <property type="entry name" value="IMS_HHH_1"/>
    <property type="match status" value="1"/>
</dbReference>
<evidence type="ECO:0000256" key="15">
    <source>
        <dbReference type="HAMAP-Rule" id="MF_01113"/>
    </source>
</evidence>
<dbReference type="HAMAP" id="MF_01113">
    <property type="entry name" value="DNApol_IV"/>
    <property type="match status" value="1"/>
</dbReference>
<evidence type="ECO:0000259" key="16">
    <source>
        <dbReference type="PROSITE" id="PS50173"/>
    </source>
</evidence>
<dbReference type="Pfam" id="PF00817">
    <property type="entry name" value="IMS"/>
    <property type="match status" value="1"/>
</dbReference>
<keyword evidence="10 15" id="KW-0460">Magnesium</keyword>
<dbReference type="Pfam" id="PF11799">
    <property type="entry name" value="IMS_C"/>
    <property type="match status" value="1"/>
</dbReference>
<dbReference type="Gene3D" id="3.40.1170.60">
    <property type="match status" value="1"/>
</dbReference>
<keyword evidence="11 15" id="KW-0239">DNA-directed DNA polymerase</keyword>
<dbReference type="InterPro" id="IPR043502">
    <property type="entry name" value="DNA/RNA_pol_sf"/>
</dbReference>
<sequence length="351" mass="39816">MTRKILHVDMDAFFAQVEQRDHPQYRGHPLVVGSPERRGVVAAASYEARKFGVYSAMPSSIAQQKCDHLIFVSPRFDVYRDVSLAIRAIFARFTELIEPLSLDEAYLDVTHNFINERSATRLAQTIQNLILEELNLTCSVGVSYNKFLAKMASGMQKPFGITVITPKHSQAFLEALPIAKFYGVGEQTTKKMHALGIYDGKDLKARSREELKLHFGKAGETYYRCVRGQDDRPVTPNRPTKSVGAEQTYATDLIEQHDIAEAIDEIIHILLPRLMRENFHGQTLTLKVRFADFTSMTRSKTFSTPIPHDAKLLTAYFWQLFALLPKAPIRLMGLTLQSEQEGFTQQLSLFD</sequence>
<keyword evidence="5 15" id="KW-0808">Transferase</keyword>
<dbReference type="GO" id="GO:0006261">
    <property type="term" value="P:DNA-templated DNA replication"/>
    <property type="evidence" value="ECO:0007669"/>
    <property type="project" value="UniProtKB-UniRule"/>
</dbReference>
<dbReference type="InterPro" id="IPR043128">
    <property type="entry name" value="Rev_trsase/Diguanyl_cyclase"/>
</dbReference>
<evidence type="ECO:0000313" key="17">
    <source>
        <dbReference type="EMBL" id="MBS7824678.1"/>
    </source>
</evidence>
<dbReference type="FunFam" id="1.10.150.20:FF:000019">
    <property type="entry name" value="DNA polymerase IV"/>
    <property type="match status" value="1"/>
</dbReference>
<evidence type="ECO:0000256" key="9">
    <source>
        <dbReference type="ARBA" id="ARBA00022763"/>
    </source>
</evidence>
<dbReference type="FunFam" id="3.30.1490.100:FF:000004">
    <property type="entry name" value="DNA polymerase IV"/>
    <property type="match status" value="1"/>
</dbReference>
<evidence type="ECO:0000256" key="12">
    <source>
        <dbReference type="ARBA" id="ARBA00023125"/>
    </source>
</evidence>
<comment type="similarity">
    <text evidence="2 15">Belongs to the DNA polymerase type-Y family.</text>
</comment>
<dbReference type="GO" id="GO:0006281">
    <property type="term" value="P:DNA repair"/>
    <property type="evidence" value="ECO:0007669"/>
    <property type="project" value="UniProtKB-UniRule"/>
</dbReference>
<dbReference type="GO" id="GO:0003887">
    <property type="term" value="F:DNA-directed DNA polymerase activity"/>
    <property type="evidence" value="ECO:0007669"/>
    <property type="project" value="UniProtKB-UniRule"/>
</dbReference>
<dbReference type="Proteomes" id="UP000680020">
    <property type="component" value="Unassembled WGS sequence"/>
</dbReference>
<organism evidence="17 18">
    <name type="scientific">Wohlfahrtiimonas chitiniclastica</name>
    <dbReference type="NCBI Taxonomy" id="400946"/>
    <lineage>
        <taxon>Bacteria</taxon>
        <taxon>Pseudomonadati</taxon>
        <taxon>Pseudomonadota</taxon>
        <taxon>Gammaproteobacteria</taxon>
        <taxon>Cardiobacteriales</taxon>
        <taxon>Ignatzschineriaceae</taxon>
        <taxon>Wohlfahrtiimonas</taxon>
    </lineage>
</organism>
<dbReference type="GO" id="GO:0042276">
    <property type="term" value="P:error-prone translesion synthesis"/>
    <property type="evidence" value="ECO:0007669"/>
    <property type="project" value="TreeGrafter"/>
</dbReference>
<dbReference type="InterPro" id="IPR050116">
    <property type="entry name" value="DNA_polymerase-Y"/>
</dbReference>
<dbReference type="SUPFAM" id="SSF100879">
    <property type="entry name" value="Lesion bypass DNA polymerase (Y-family), little finger domain"/>
    <property type="match status" value="1"/>
</dbReference>
<dbReference type="Gene3D" id="1.10.150.20">
    <property type="entry name" value="5' to 3' exonuclease, C-terminal subdomain"/>
    <property type="match status" value="1"/>
</dbReference>
<evidence type="ECO:0000256" key="7">
    <source>
        <dbReference type="ARBA" id="ARBA00022705"/>
    </source>
</evidence>
<keyword evidence="13 15" id="KW-0234">DNA repair</keyword>
<dbReference type="GO" id="GO:0009432">
    <property type="term" value="P:SOS response"/>
    <property type="evidence" value="ECO:0007669"/>
    <property type="project" value="TreeGrafter"/>
</dbReference>
<feature type="active site" evidence="15">
    <location>
        <position position="104"/>
    </location>
</feature>
<dbReference type="AlphaFoldDB" id="A0AB35C004"/>
<dbReference type="GO" id="GO:0003684">
    <property type="term" value="F:damaged DNA binding"/>
    <property type="evidence" value="ECO:0007669"/>
    <property type="project" value="InterPro"/>
</dbReference>
<dbReference type="NCBIfam" id="NF002677">
    <property type="entry name" value="PRK02406.1"/>
    <property type="match status" value="1"/>
</dbReference>
<keyword evidence="7 15" id="KW-0235">DNA replication</keyword>
<protein>
    <recommendedName>
        <fullName evidence="15">DNA polymerase IV</fullName>
        <shortName evidence="15">Pol IV</shortName>
        <ecNumber evidence="15">2.7.7.7</ecNumber>
    </recommendedName>
</protein>
<evidence type="ECO:0000256" key="2">
    <source>
        <dbReference type="ARBA" id="ARBA00010945"/>
    </source>
</evidence>
<comment type="subunit">
    <text evidence="15">Monomer.</text>
</comment>
<keyword evidence="3 15" id="KW-0515">Mutator protein</keyword>
<dbReference type="InterPro" id="IPR017961">
    <property type="entry name" value="DNA_pol_Y-fam_little_finger"/>
</dbReference>
<comment type="cofactor">
    <cofactor evidence="15">
        <name>Mg(2+)</name>
        <dbReference type="ChEBI" id="CHEBI:18420"/>
    </cofactor>
    <text evidence="15">Binds 2 magnesium ions per subunit.</text>
</comment>
<dbReference type="InterPro" id="IPR053848">
    <property type="entry name" value="IMS_HHH_1"/>
</dbReference>
<dbReference type="InterPro" id="IPR036775">
    <property type="entry name" value="DNA_pol_Y-fam_lit_finger_sf"/>
</dbReference>
<dbReference type="PANTHER" id="PTHR11076">
    <property type="entry name" value="DNA REPAIR POLYMERASE UMUC / TRANSFERASE FAMILY MEMBER"/>
    <property type="match status" value="1"/>
</dbReference>
<accession>A0AB35C004</accession>
<evidence type="ECO:0000256" key="3">
    <source>
        <dbReference type="ARBA" id="ARBA00022457"/>
    </source>
</evidence>
<name>A0AB35C004_9GAMM</name>
<feature type="domain" description="UmuC" evidence="16">
    <location>
        <begin position="5"/>
        <end position="185"/>
    </location>
</feature>
<comment type="catalytic activity">
    <reaction evidence="14 15">
        <text>DNA(n) + a 2'-deoxyribonucleoside 5'-triphosphate = DNA(n+1) + diphosphate</text>
        <dbReference type="Rhea" id="RHEA:22508"/>
        <dbReference type="Rhea" id="RHEA-COMP:17339"/>
        <dbReference type="Rhea" id="RHEA-COMP:17340"/>
        <dbReference type="ChEBI" id="CHEBI:33019"/>
        <dbReference type="ChEBI" id="CHEBI:61560"/>
        <dbReference type="ChEBI" id="CHEBI:173112"/>
        <dbReference type="EC" id="2.7.7.7"/>
    </reaction>
</comment>
<dbReference type="PROSITE" id="PS50173">
    <property type="entry name" value="UMUC"/>
    <property type="match status" value="1"/>
</dbReference>
<dbReference type="InterPro" id="IPR001126">
    <property type="entry name" value="UmuC"/>
</dbReference>
<comment type="caution">
    <text evidence="17">The sequence shown here is derived from an EMBL/GenBank/DDBJ whole genome shotgun (WGS) entry which is preliminary data.</text>
</comment>
<evidence type="ECO:0000256" key="8">
    <source>
        <dbReference type="ARBA" id="ARBA00022723"/>
    </source>
</evidence>
<reference evidence="17" key="1">
    <citation type="submission" date="2021-03" db="EMBL/GenBank/DDBJ databases">
        <title>Identification and antibiotic profiling of Wohlfahrtiimonas chitiniclastica, an underestimated human pathogen.</title>
        <authorList>
            <person name="Kopf A."/>
            <person name="Bunk B."/>
            <person name="Coldewey S."/>
            <person name="Gunzer F."/>
            <person name="Riedel T."/>
            <person name="Schroettner P."/>
        </authorList>
    </citation>
    <scope>NUCLEOTIDE SEQUENCE</scope>
    <source>
        <strain evidence="17">DSM 100917</strain>
    </source>
</reference>
<keyword evidence="4 15" id="KW-0963">Cytoplasm</keyword>
<keyword evidence="9 15" id="KW-0227">DNA damage</keyword>
<keyword evidence="6 15" id="KW-0548">Nucleotidyltransferase</keyword>
<comment type="function">
    <text evidence="15">Poorly processive, error-prone DNA polymerase involved in untargeted mutagenesis. Copies undamaged DNA at stalled replication forks, which arise in vivo from mismatched or misaligned primer ends. These misaligned primers can be extended by PolIV. Exhibits no 3'-5' exonuclease (proofreading) activity. May be involved in translesional synthesis, in conjunction with the beta clamp from PolIII.</text>
</comment>
<dbReference type="InterPro" id="IPR022880">
    <property type="entry name" value="DNApol_IV"/>
</dbReference>
<feature type="site" description="Substrate discrimination" evidence="15">
    <location>
        <position position="14"/>
    </location>
</feature>
<dbReference type="EMBL" id="JAGIBU010000004">
    <property type="protein sequence ID" value="MBS7824678.1"/>
    <property type="molecule type" value="Genomic_DNA"/>
</dbReference>
<evidence type="ECO:0000256" key="10">
    <source>
        <dbReference type="ARBA" id="ARBA00022842"/>
    </source>
</evidence>
<feature type="binding site" evidence="15">
    <location>
        <position position="9"/>
    </location>
    <ligand>
        <name>Mg(2+)</name>
        <dbReference type="ChEBI" id="CHEBI:18420"/>
    </ligand>
</feature>
<dbReference type="CDD" id="cd03586">
    <property type="entry name" value="PolY_Pol_IV_kappa"/>
    <property type="match status" value="1"/>
</dbReference>
<dbReference type="EC" id="2.7.7.7" evidence="15"/>
<dbReference type="GO" id="GO:0000287">
    <property type="term" value="F:magnesium ion binding"/>
    <property type="evidence" value="ECO:0007669"/>
    <property type="project" value="UniProtKB-UniRule"/>
</dbReference>
<gene>
    <name evidence="15 17" type="primary">dinB</name>
    <name evidence="17" type="ORF">J7561_05595</name>
</gene>
<evidence type="ECO:0000256" key="4">
    <source>
        <dbReference type="ARBA" id="ARBA00022490"/>
    </source>
</evidence>
<evidence type="ECO:0000256" key="14">
    <source>
        <dbReference type="ARBA" id="ARBA00049244"/>
    </source>
</evidence>